<name>A0A9P6E8M4_9AGAR</name>
<evidence type="ECO:0000313" key="3">
    <source>
        <dbReference type="Proteomes" id="UP000807306"/>
    </source>
</evidence>
<sequence length="662" mass="72869">MSKTAPFGTWISPITAESVTKGANGIAEVVIDNATSEVYHVESRPSEGGRSVLVRTATQQDITGPKWNVRTMVQEYGGAPAIVHNGIAYFSHLGDNRVYRISVSQPDKDPQPVTPEGKPYRYACMEIVPEHPHLLIAVLEDHTVDEPAHIQTTIVVINTTDSSITNLQAGADFYALPKVSPKGTRLAWAQWSHPDMPWEGSQIYVADLDVTDEGRLTLSNSRHVAGQKEKISAAYPSWATDDKLIFTSDESGFINPWKYEDGKASPLFSKPMAEDFGHCYWKLSFFPYAILDTLGEVGLFSAVKDGRDVLYAVDLMGGVQPELVINPYVTVEAVQPIPSVDRQFIFIGQTTNEEEAIVQGKLVAPSKIDFVDLKSPSQVLIGGSPLPASFISEPRPLALTLPNDGVLHVVYYSPHNPEYSGSNIPDEKPPCVVNIHGGPTGLAAQGLSWGKQYFTSRGWGWLDVNFRGSSGYGRDYIERMQGKWGVVDVEDTTLAPKILSTKPYDLIDPKRAVVRGGSAGGYSVLSAISHGPDPKFFAAATSLYGISDLCKLAEFTHKFESRYVDHLLGGTIEDIREVYEKRSPINHANKIVVPLLILQGEDDKVVPKGQAEAIYKSIKDRDGVVEYKLYAGEGHGWRQESNMRDAMERELGFYEQILGLKK</sequence>
<reference evidence="2" key="1">
    <citation type="submission" date="2020-11" db="EMBL/GenBank/DDBJ databases">
        <authorList>
            <consortium name="DOE Joint Genome Institute"/>
            <person name="Ahrendt S."/>
            <person name="Riley R."/>
            <person name="Andreopoulos W."/>
            <person name="Labutti K."/>
            <person name="Pangilinan J."/>
            <person name="Ruiz-Duenas F.J."/>
            <person name="Barrasa J.M."/>
            <person name="Sanchez-Garcia M."/>
            <person name="Camarero S."/>
            <person name="Miyauchi S."/>
            <person name="Serrano A."/>
            <person name="Linde D."/>
            <person name="Babiker R."/>
            <person name="Drula E."/>
            <person name="Ayuso-Fernandez I."/>
            <person name="Pacheco R."/>
            <person name="Padilla G."/>
            <person name="Ferreira P."/>
            <person name="Barriuso J."/>
            <person name="Kellner H."/>
            <person name="Castanera R."/>
            <person name="Alfaro M."/>
            <person name="Ramirez L."/>
            <person name="Pisabarro A.G."/>
            <person name="Kuo A."/>
            <person name="Tritt A."/>
            <person name="Lipzen A."/>
            <person name="He G."/>
            <person name="Yan M."/>
            <person name="Ng V."/>
            <person name="Cullen D."/>
            <person name="Martin F."/>
            <person name="Rosso M.-N."/>
            <person name="Henrissat B."/>
            <person name="Hibbett D."/>
            <person name="Martinez A.T."/>
            <person name="Grigoriev I.V."/>
        </authorList>
    </citation>
    <scope>NUCLEOTIDE SEQUENCE</scope>
    <source>
        <strain evidence="2">CBS 506.95</strain>
    </source>
</reference>
<dbReference type="InterPro" id="IPR029058">
    <property type="entry name" value="AB_hydrolase_fold"/>
</dbReference>
<feature type="domain" description="Peptidase S9 prolyl oligopeptidase catalytic" evidence="1">
    <location>
        <begin position="447"/>
        <end position="659"/>
    </location>
</feature>
<dbReference type="EMBL" id="MU157897">
    <property type="protein sequence ID" value="KAF9524556.1"/>
    <property type="molecule type" value="Genomic_DNA"/>
</dbReference>
<keyword evidence="2" id="KW-0378">Hydrolase</keyword>
<dbReference type="PANTHER" id="PTHR43056:SF5">
    <property type="entry name" value="PEPTIDASE S9 PROLYL OLIGOPEPTIDASE CATALYTIC DOMAIN-CONTAINING PROTEIN"/>
    <property type="match status" value="1"/>
</dbReference>
<dbReference type="OrthoDB" id="43744at2759"/>
<gene>
    <name evidence="2" type="ORF">CPB83DRAFT_606357</name>
</gene>
<dbReference type="Pfam" id="PF00326">
    <property type="entry name" value="Peptidase_S9"/>
    <property type="match status" value="1"/>
</dbReference>
<dbReference type="AlphaFoldDB" id="A0A9P6E8M4"/>
<evidence type="ECO:0000259" key="1">
    <source>
        <dbReference type="Pfam" id="PF00326"/>
    </source>
</evidence>
<organism evidence="2 3">
    <name type="scientific">Crepidotus variabilis</name>
    <dbReference type="NCBI Taxonomy" id="179855"/>
    <lineage>
        <taxon>Eukaryota</taxon>
        <taxon>Fungi</taxon>
        <taxon>Dikarya</taxon>
        <taxon>Basidiomycota</taxon>
        <taxon>Agaricomycotina</taxon>
        <taxon>Agaricomycetes</taxon>
        <taxon>Agaricomycetidae</taxon>
        <taxon>Agaricales</taxon>
        <taxon>Agaricineae</taxon>
        <taxon>Crepidotaceae</taxon>
        <taxon>Crepidotus</taxon>
    </lineage>
</organism>
<dbReference type="PANTHER" id="PTHR43056">
    <property type="entry name" value="PEPTIDASE S9 PROLYL OLIGOPEPTIDASE"/>
    <property type="match status" value="1"/>
</dbReference>
<proteinExistence type="predicted"/>
<comment type="caution">
    <text evidence="2">The sequence shown here is derived from an EMBL/GenBank/DDBJ whole genome shotgun (WGS) entry which is preliminary data.</text>
</comment>
<dbReference type="SUPFAM" id="SSF53474">
    <property type="entry name" value="alpha/beta-Hydrolases"/>
    <property type="match status" value="1"/>
</dbReference>
<dbReference type="InterPro" id="IPR011042">
    <property type="entry name" value="6-blade_b-propeller_TolB-like"/>
</dbReference>
<dbReference type="Gene3D" id="3.40.50.1820">
    <property type="entry name" value="alpha/beta hydrolase"/>
    <property type="match status" value="1"/>
</dbReference>
<evidence type="ECO:0000313" key="2">
    <source>
        <dbReference type="EMBL" id="KAF9524556.1"/>
    </source>
</evidence>
<dbReference type="InterPro" id="IPR001375">
    <property type="entry name" value="Peptidase_S9_cat"/>
</dbReference>
<protein>
    <submittedName>
        <fullName evidence="2">Alpha/Beta hydrolase protein</fullName>
    </submittedName>
</protein>
<dbReference type="GO" id="GO:0006508">
    <property type="term" value="P:proteolysis"/>
    <property type="evidence" value="ECO:0007669"/>
    <property type="project" value="InterPro"/>
</dbReference>
<dbReference type="Gene3D" id="2.120.10.30">
    <property type="entry name" value="TolB, C-terminal domain"/>
    <property type="match status" value="1"/>
</dbReference>
<dbReference type="Proteomes" id="UP000807306">
    <property type="component" value="Unassembled WGS sequence"/>
</dbReference>
<dbReference type="InterPro" id="IPR050585">
    <property type="entry name" value="Xaa-Pro_dipeptidyl-ppase/CocE"/>
</dbReference>
<dbReference type="GO" id="GO:0008236">
    <property type="term" value="F:serine-type peptidase activity"/>
    <property type="evidence" value="ECO:0007669"/>
    <property type="project" value="InterPro"/>
</dbReference>
<accession>A0A9P6E8M4</accession>
<keyword evidence="3" id="KW-1185">Reference proteome</keyword>
<dbReference type="SUPFAM" id="SSF82171">
    <property type="entry name" value="DPP6 N-terminal domain-like"/>
    <property type="match status" value="1"/>
</dbReference>